<evidence type="ECO:0000313" key="3">
    <source>
        <dbReference type="Proteomes" id="UP001596022"/>
    </source>
</evidence>
<gene>
    <name evidence="2" type="ORF">ACFO4N_03920</name>
</gene>
<reference evidence="3" key="1">
    <citation type="journal article" date="2019" name="Int. J. Syst. Evol. Microbiol.">
        <title>The Global Catalogue of Microorganisms (GCM) 10K type strain sequencing project: providing services to taxonomists for standard genome sequencing and annotation.</title>
        <authorList>
            <consortium name="The Broad Institute Genomics Platform"/>
            <consortium name="The Broad Institute Genome Sequencing Center for Infectious Disease"/>
            <person name="Wu L."/>
            <person name="Ma J."/>
        </authorList>
    </citation>
    <scope>NUCLEOTIDE SEQUENCE [LARGE SCALE GENOMIC DNA]</scope>
    <source>
        <strain evidence="3">CGMCC 1.16306</strain>
    </source>
</reference>
<sequence length="98" mass="11410">MAYLEIVKDLPVEWERVVLKTTLKIIFDTMKVFVLFVICTVLFYFGLEWLDHNYESYHKFDKPNDGAIKVFGESGHGGDSTDIDPLPGRFFQFLRDGE</sequence>
<dbReference type="Proteomes" id="UP001596022">
    <property type="component" value="Unassembled WGS sequence"/>
</dbReference>
<keyword evidence="1" id="KW-0472">Membrane</keyword>
<proteinExistence type="predicted"/>
<name>A0ABV9GK24_9BACL</name>
<dbReference type="EMBL" id="JBHSFW010000001">
    <property type="protein sequence ID" value="MFC4617874.1"/>
    <property type="molecule type" value="Genomic_DNA"/>
</dbReference>
<comment type="caution">
    <text evidence="2">The sequence shown here is derived from an EMBL/GenBank/DDBJ whole genome shotgun (WGS) entry which is preliminary data.</text>
</comment>
<keyword evidence="1" id="KW-0812">Transmembrane</keyword>
<organism evidence="2 3">
    <name type="scientific">Camelliibacillus cellulosilyticus</name>
    <dbReference type="NCBI Taxonomy" id="2174486"/>
    <lineage>
        <taxon>Bacteria</taxon>
        <taxon>Bacillati</taxon>
        <taxon>Bacillota</taxon>
        <taxon>Bacilli</taxon>
        <taxon>Bacillales</taxon>
        <taxon>Sporolactobacillaceae</taxon>
        <taxon>Camelliibacillus</taxon>
    </lineage>
</organism>
<protein>
    <submittedName>
        <fullName evidence="2">DUF4227 family protein</fullName>
    </submittedName>
</protein>
<accession>A0ABV9GK24</accession>
<feature type="transmembrane region" description="Helical" evidence="1">
    <location>
        <begin position="32"/>
        <end position="50"/>
    </location>
</feature>
<evidence type="ECO:0000313" key="2">
    <source>
        <dbReference type="EMBL" id="MFC4617874.1"/>
    </source>
</evidence>
<evidence type="ECO:0000256" key="1">
    <source>
        <dbReference type="SAM" id="Phobius"/>
    </source>
</evidence>
<keyword evidence="1" id="KW-1133">Transmembrane helix</keyword>
<dbReference type="InterPro" id="IPR025321">
    <property type="entry name" value="DUF4227"/>
</dbReference>
<dbReference type="Pfam" id="PF14004">
    <property type="entry name" value="DUF4227"/>
    <property type="match status" value="1"/>
</dbReference>
<keyword evidence="3" id="KW-1185">Reference proteome</keyword>